<feature type="binding site" evidence="2">
    <location>
        <position position="108"/>
    </location>
    <ligand>
        <name>Fe cation</name>
        <dbReference type="ChEBI" id="CHEBI:24875"/>
    </ligand>
</feature>
<feature type="binding site" evidence="2">
    <location>
        <position position="106"/>
    </location>
    <ligand>
        <name>Fe cation</name>
        <dbReference type="ChEBI" id="CHEBI:24875"/>
    </ligand>
</feature>
<organism evidence="7">
    <name type="scientific">Mizugakiibacter sediminis</name>
    <dbReference type="NCBI Taxonomy" id="1475481"/>
    <lineage>
        <taxon>Bacteria</taxon>
        <taxon>Pseudomonadati</taxon>
        <taxon>Pseudomonadota</taxon>
        <taxon>Gammaproteobacteria</taxon>
        <taxon>Lysobacterales</taxon>
        <taxon>Rhodanobacteraceae</taxon>
        <taxon>Mizugakiibacter</taxon>
    </lineage>
</organism>
<reference evidence="7" key="2">
    <citation type="submission" date="2015-08" db="EMBL/GenBank/DDBJ databases">
        <title>Complete DNA Sequence of Pseudomonas syringae pv. actinidiae, the Causal Agent of Kiwifruit Canker Disease.</title>
        <authorList>
            <person name="Rikkerink E.H.A."/>
            <person name="Fineran P.C."/>
        </authorList>
    </citation>
    <scope>NUCLEOTIDE SEQUENCE</scope>
    <source>
        <strain evidence="7">SkMP5</strain>
    </source>
</reference>
<dbReference type="PANTHER" id="PTHR13903">
    <property type="entry name" value="PIRIN-RELATED"/>
    <property type="match status" value="1"/>
</dbReference>
<dbReference type="CDD" id="cd02909">
    <property type="entry name" value="cupin_pirin_N"/>
    <property type="match status" value="1"/>
</dbReference>
<dbReference type="Gene3D" id="2.60.120.10">
    <property type="entry name" value="Jelly Rolls"/>
    <property type="match status" value="2"/>
</dbReference>
<dbReference type="EMBL" id="DF952378">
    <property type="protein sequence ID" value="GAN44264.1"/>
    <property type="molecule type" value="Genomic_DNA"/>
</dbReference>
<dbReference type="Proteomes" id="UP000253740">
    <property type="component" value="Unassembled WGS sequence"/>
</dbReference>
<evidence type="ECO:0000313" key="7">
    <source>
        <dbReference type="EMBL" id="GAP65469.1"/>
    </source>
</evidence>
<dbReference type="HOGENOM" id="CLU_045717_1_1_6"/>
<dbReference type="CDD" id="cd02247">
    <property type="entry name" value="cupin_pirin_C"/>
    <property type="match status" value="1"/>
</dbReference>
<evidence type="ECO:0000259" key="5">
    <source>
        <dbReference type="Pfam" id="PF05726"/>
    </source>
</evidence>
<dbReference type="STRING" id="1475481.GCA_000953855_00771"/>
<dbReference type="Pfam" id="PF05726">
    <property type="entry name" value="Pirin_C"/>
    <property type="match status" value="1"/>
</dbReference>
<evidence type="ECO:0000256" key="2">
    <source>
        <dbReference type="PIRSR" id="PIRSR006232-1"/>
    </source>
</evidence>
<dbReference type="InterPro" id="IPR014710">
    <property type="entry name" value="RmlC-like_jellyroll"/>
</dbReference>
<gene>
    <name evidence="6" type="ORF">MBSD_0788</name>
    <name evidence="7" type="ORF">MBSD_n0759</name>
</gene>
<accession>A0A0K8QKV7</accession>
<dbReference type="InterPro" id="IPR011051">
    <property type="entry name" value="RmlC_Cupin_sf"/>
</dbReference>
<dbReference type="GO" id="GO:0046872">
    <property type="term" value="F:metal ion binding"/>
    <property type="evidence" value="ECO:0007669"/>
    <property type="project" value="UniProtKB-KW"/>
</dbReference>
<reference evidence="6" key="1">
    <citation type="submission" date="2015-03" db="EMBL/GenBank/DDBJ databases">
        <title>Draft genome sequence of Mizugakiibacter sediminis skMP5.</title>
        <authorList>
            <person name="Watanabe T."/>
            <person name="Kojima H."/>
            <person name="Fukui M."/>
        </authorList>
    </citation>
    <scope>NUCLEOTIDE SEQUENCE</scope>
    <source>
        <strain evidence="6">SkMP5</strain>
    </source>
</reference>
<dbReference type="RefSeq" id="WP_062535266.1">
    <property type="nucleotide sequence ID" value="NZ_DF970161.1"/>
</dbReference>
<feature type="binding site" evidence="2">
    <location>
        <position position="64"/>
    </location>
    <ligand>
        <name>Fe cation</name>
        <dbReference type="ChEBI" id="CHEBI:24875"/>
    </ligand>
</feature>
<keyword evidence="2" id="KW-0408">Iron</keyword>
<sequence length="294" mass="32316">MNDAPAAQPILIEGRERDLGDGFTVRRLLPHMRARLVGPFIFFDHMGPARLAPGQGLDVRPHPHIGLATVTFLFEGAMRHRDSLGCAQDIVPGDVNWMTAGRGIVHSERTPPDARAAGGSLHGIQTWVALPRAHEEDAPEFHHHDASTLPEVTRAGVRLRLIAGEAYGERAPVRVFSPMFYLGGEMDADAALDLPAGHAERGVYVVDGEVEMGARTLAAMQMGVQLGGVPLRLRARRPSRVMLFGGAPFGEPRFIWWNFVSSSRERIEAAKADWKEGRFDPVPGEHEFIPLPER</sequence>
<evidence type="ECO:0000313" key="8">
    <source>
        <dbReference type="Proteomes" id="UP000253740"/>
    </source>
</evidence>
<dbReference type="EMBL" id="DF970161">
    <property type="protein sequence ID" value="GAP65469.1"/>
    <property type="molecule type" value="Genomic_DNA"/>
</dbReference>
<evidence type="ECO:0000256" key="1">
    <source>
        <dbReference type="ARBA" id="ARBA00008416"/>
    </source>
</evidence>
<dbReference type="PIRSF" id="PIRSF006232">
    <property type="entry name" value="Pirin"/>
    <property type="match status" value="1"/>
</dbReference>
<comment type="similarity">
    <text evidence="1 3">Belongs to the pirin family.</text>
</comment>
<dbReference type="SUPFAM" id="SSF51182">
    <property type="entry name" value="RmlC-like cupins"/>
    <property type="match status" value="1"/>
</dbReference>
<feature type="domain" description="Pirin C-terminal" evidence="5">
    <location>
        <begin position="183"/>
        <end position="280"/>
    </location>
</feature>
<evidence type="ECO:0000259" key="4">
    <source>
        <dbReference type="Pfam" id="PF02678"/>
    </source>
</evidence>
<dbReference type="OrthoDB" id="9780903at2"/>
<dbReference type="Pfam" id="PF02678">
    <property type="entry name" value="Pirin"/>
    <property type="match status" value="1"/>
</dbReference>
<dbReference type="InterPro" id="IPR003829">
    <property type="entry name" value="Pirin_N_dom"/>
</dbReference>
<name>A0A0K8QKV7_9GAMM</name>
<dbReference type="InterPro" id="IPR008778">
    <property type="entry name" value="Pirin_C_dom"/>
</dbReference>
<dbReference type="AlphaFoldDB" id="A0A0K8QKV7"/>
<proteinExistence type="inferred from homology"/>
<dbReference type="InterPro" id="IPR012093">
    <property type="entry name" value="Pirin"/>
</dbReference>
<feature type="domain" description="Pirin N-terminal" evidence="4">
    <location>
        <begin position="23"/>
        <end position="128"/>
    </location>
</feature>
<comment type="cofactor">
    <cofactor evidence="2">
        <name>Fe cation</name>
        <dbReference type="ChEBI" id="CHEBI:24875"/>
    </cofactor>
    <text evidence="2">Binds 1 Fe cation per subunit.</text>
</comment>
<keyword evidence="8" id="KW-1185">Reference proteome</keyword>
<evidence type="ECO:0000256" key="3">
    <source>
        <dbReference type="RuleBase" id="RU003457"/>
    </source>
</evidence>
<dbReference type="PANTHER" id="PTHR13903:SF8">
    <property type="entry name" value="PIRIN"/>
    <property type="match status" value="1"/>
</dbReference>
<protein>
    <submittedName>
        <fullName evidence="6 7">Pirin</fullName>
    </submittedName>
</protein>
<feature type="binding site" evidence="2">
    <location>
        <position position="62"/>
    </location>
    <ligand>
        <name>Fe cation</name>
        <dbReference type="ChEBI" id="CHEBI:24875"/>
    </ligand>
</feature>
<keyword evidence="2" id="KW-0479">Metal-binding</keyword>
<evidence type="ECO:0000313" key="6">
    <source>
        <dbReference type="EMBL" id="GAN44264.1"/>
    </source>
</evidence>